<dbReference type="EMBL" id="JAERTZ010000033">
    <property type="protein sequence ID" value="MBL1379318.1"/>
    <property type="molecule type" value="Genomic_DNA"/>
</dbReference>
<keyword evidence="2" id="KW-1133">Transmembrane helix</keyword>
<feature type="domain" description="Type II secretion system protein GspB C-terminal" evidence="3">
    <location>
        <begin position="170"/>
        <end position="226"/>
    </location>
</feature>
<feature type="region of interest" description="Disordered" evidence="1">
    <location>
        <begin position="72"/>
        <end position="99"/>
    </location>
</feature>
<evidence type="ECO:0000313" key="5">
    <source>
        <dbReference type="Proteomes" id="UP000638570"/>
    </source>
</evidence>
<evidence type="ECO:0000256" key="2">
    <source>
        <dbReference type="SAM" id="Phobius"/>
    </source>
</evidence>
<dbReference type="InterPro" id="IPR032389">
    <property type="entry name" value="GspB_C"/>
</dbReference>
<dbReference type="Proteomes" id="UP000638570">
    <property type="component" value="Unassembled WGS sequence"/>
</dbReference>
<proteinExistence type="predicted"/>
<dbReference type="Pfam" id="PF16537">
    <property type="entry name" value="T2SSB"/>
    <property type="match status" value="1"/>
</dbReference>
<keyword evidence="2" id="KW-0812">Transmembrane</keyword>
<protein>
    <submittedName>
        <fullName evidence="4">General secretion pathway protein GspB</fullName>
    </submittedName>
</protein>
<evidence type="ECO:0000259" key="3">
    <source>
        <dbReference type="Pfam" id="PF16537"/>
    </source>
</evidence>
<evidence type="ECO:0000256" key="1">
    <source>
        <dbReference type="SAM" id="MobiDB-lite"/>
    </source>
</evidence>
<reference evidence="5" key="1">
    <citation type="submission" date="2021-01" db="EMBL/GenBank/DDBJ databases">
        <title>Genome public.</title>
        <authorList>
            <person name="Liu C."/>
            <person name="Sun Q."/>
        </authorList>
    </citation>
    <scope>NUCLEOTIDE SEQUENCE [LARGE SCALE GENOMIC DNA]</scope>
    <source>
        <strain evidence="5">CGMCC 1.18722</strain>
    </source>
</reference>
<comment type="caution">
    <text evidence="4">The sequence shown here is derived from an EMBL/GenBank/DDBJ whole genome shotgun (WGS) entry which is preliminary data.</text>
</comment>
<organism evidence="4 5">
    <name type="scientific">Zobellella iuensis</name>
    <dbReference type="NCBI Taxonomy" id="2803811"/>
    <lineage>
        <taxon>Bacteria</taxon>
        <taxon>Pseudomonadati</taxon>
        <taxon>Pseudomonadota</taxon>
        <taxon>Gammaproteobacteria</taxon>
        <taxon>Aeromonadales</taxon>
        <taxon>Aeromonadaceae</taxon>
        <taxon>Zobellella</taxon>
    </lineage>
</organism>
<accession>A0ABS1QWR9</accession>
<keyword evidence="2" id="KW-0472">Membrane</keyword>
<gene>
    <name evidence="4" type="ORF">JKV55_18610</name>
</gene>
<sequence>MSYILDALKQSERQRRRRLPTAGMALQPVFPEPSSSPPFYRRWLWWLLTGLVAALLAGYGLGKLGSRWQQSPPGPVFSSPVPQQETGVEPAPPSSLGPREPAIIDAAPVRILVDDPPALRLTKPEPVPVPLSASLPVVPSPTVSREPPVPEFNPGVPDLRELPASIRARLPALTLSVHIYSATPAGRMANINGQMLREGQQWGPLQVRDITPKGVILGFEGQEFHLSSVGG</sequence>
<feature type="transmembrane region" description="Helical" evidence="2">
    <location>
        <begin position="43"/>
        <end position="62"/>
    </location>
</feature>
<name>A0ABS1QWR9_9GAMM</name>
<keyword evidence="5" id="KW-1185">Reference proteome</keyword>
<evidence type="ECO:0000313" key="4">
    <source>
        <dbReference type="EMBL" id="MBL1379318.1"/>
    </source>
</evidence>